<dbReference type="InterPro" id="IPR055634">
    <property type="entry name" value="DUF7210"/>
</dbReference>
<dbReference type="Pfam" id="PF23843">
    <property type="entry name" value="DUF7210"/>
    <property type="match status" value="1"/>
</dbReference>
<sequence>MLAVILTSPHIHEGQLYPAGSTLDLPDALANWLISQGIANLLKFKKNLNDKEQDDGLPKT</sequence>
<protein>
    <recommendedName>
        <fullName evidence="1">DUF7210 domain-containing protein</fullName>
    </recommendedName>
</protein>
<accession>A0ABW2R2L1</accession>
<organism evidence="2 3">
    <name type="scientific">Iodobacter arcticus</name>
    <dbReference type="NCBI Taxonomy" id="590593"/>
    <lineage>
        <taxon>Bacteria</taxon>
        <taxon>Pseudomonadati</taxon>
        <taxon>Pseudomonadota</taxon>
        <taxon>Betaproteobacteria</taxon>
        <taxon>Neisseriales</taxon>
        <taxon>Chitinibacteraceae</taxon>
        <taxon>Iodobacter</taxon>
    </lineage>
</organism>
<gene>
    <name evidence="2" type="ORF">ACFQNF_19555</name>
</gene>
<evidence type="ECO:0000259" key="1">
    <source>
        <dbReference type="Pfam" id="PF23843"/>
    </source>
</evidence>
<keyword evidence="3" id="KW-1185">Reference proteome</keyword>
<dbReference type="Proteomes" id="UP001596473">
    <property type="component" value="Unassembled WGS sequence"/>
</dbReference>
<comment type="caution">
    <text evidence="2">The sequence shown here is derived from an EMBL/GenBank/DDBJ whole genome shotgun (WGS) entry which is preliminary data.</text>
</comment>
<reference evidence="3" key="1">
    <citation type="journal article" date="2019" name="Int. J. Syst. Evol. Microbiol.">
        <title>The Global Catalogue of Microorganisms (GCM) 10K type strain sequencing project: providing services to taxonomists for standard genome sequencing and annotation.</title>
        <authorList>
            <consortium name="The Broad Institute Genomics Platform"/>
            <consortium name="The Broad Institute Genome Sequencing Center for Infectious Disease"/>
            <person name="Wu L."/>
            <person name="Ma J."/>
        </authorList>
    </citation>
    <scope>NUCLEOTIDE SEQUENCE [LARGE SCALE GENOMIC DNA]</scope>
    <source>
        <strain evidence="3">CCUG 62945</strain>
    </source>
</reference>
<dbReference type="RefSeq" id="WP_380189835.1">
    <property type="nucleotide sequence ID" value="NZ_JBHTBQ010000044.1"/>
</dbReference>
<evidence type="ECO:0000313" key="2">
    <source>
        <dbReference type="EMBL" id="MFC7422059.1"/>
    </source>
</evidence>
<proteinExistence type="predicted"/>
<evidence type="ECO:0000313" key="3">
    <source>
        <dbReference type="Proteomes" id="UP001596473"/>
    </source>
</evidence>
<dbReference type="EMBL" id="JBHTBQ010000044">
    <property type="protein sequence ID" value="MFC7422059.1"/>
    <property type="molecule type" value="Genomic_DNA"/>
</dbReference>
<name>A0ABW2R2L1_9NEIS</name>
<feature type="domain" description="DUF7210" evidence="1">
    <location>
        <begin position="4"/>
        <end position="39"/>
    </location>
</feature>